<reference evidence="1 2" key="1">
    <citation type="submission" date="2017-11" db="EMBL/GenBank/DDBJ databases">
        <title>The genome of Rhizophagus clarus HR1 reveals common genetic basis of auxotrophy among arbuscular mycorrhizal fungi.</title>
        <authorList>
            <person name="Kobayashi Y."/>
        </authorList>
    </citation>
    <scope>NUCLEOTIDE SEQUENCE [LARGE SCALE GENOMIC DNA]</scope>
    <source>
        <strain evidence="1 2">HR1</strain>
    </source>
</reference>
<dbReference type="AlphaFoldDB" id="A0A2Z6QS96"/>
<keyword evidence="2" id="KW-1185">Reference proteome</keyword>
<comment type="caution">
    <text evidence="1">The sequence shown here is derived from an EMBL/GenBank/DDBJ whole genome shotgun (WGS) entry which is preliminary data.</text>
</comment>
<accession>A0A2Z6QS96</accession>
<name>A0A2Z6QS96_9GLOM</name>
<evidence type="ECO:0000313" key="1">
    <source>
        <dbReference type="EMBL" id="GBB92977.1"/>
    </source>
</evidence>
<gene>
    <name evidence="1" type="ORF">RclHR1_20950001</name>
</gene>
<protein>
    <submittedName>
        <fullName evidence="1">Uncharacterized protein</fullName>
    </submittedName>
</protein>
<sequence length="327" mass="38179">MQFCILTYHQCNSLLRPIKRLYKNSLSLPLSMPDQILYNSFFPSITSLFNNQLKAQSSLVTIIFNNLSLSTLAIYKLYQTLYELWLPFFPLEITSFYNTIKNPTHLTKIIRLLNEYNFNFLPNFSLSAIGGSTPIHNYIDNLTTNDIQLLRNKPKHSSKYSGPIPRWFQLLERDFTLSQYRRLIHPLLDVQVFNLPIKQPLINNSHPVKHPINERVYYWDETKKDIVFGKTISKENNSSLSITYFQHYTPVLCSSHSSSSSLTNDPVTPTRQYHILVPCKYCSLHSYYPHNYNYTCVVSTYSLKLLKLSTHKKLLNPYNLVIPSIYS</sequence>
<organism evidence="1 2">
    <name type="scientific">Rhizophagus clarus</name>
    <dbReference type="NCBI Taxonomy" id="94130"/>
    <lineage>
        <taxon>Eukaryota</taxon>
        <taxon>Fungi</taxon>
        <taxon>Fungi incertae sedis</taxon>
        <taxon>Mucoromycota</taxon>
        <taxon>Glomeromycotina</taxon>
        <taxon>Glomeromycetes</taxon>
        <taxon>Glomerales</taxon>
        <taxon>Glomeraceae</taxon>
        <taxon>Rhizophagus</taxon>
    </lineage>
</organism>
<dbReference type="Proteomes" id="UP000247702">
    <property type="component" value="Unassembled WGS sequence"/>
</dbReference>
<dbReference type="STRING" id="94130.A0A2Z6QS96"/>
<proteinExistence type="predicted"/>
<dbReference type="EMBL" id="BEXD01001219">
    <property type="protein sequence ID" value="GBB92977.1"/>
    <property type="molecule type" value="Genomic_DNA"/>
</dbReference>
<evidence type="ECO:0000313" key="2">
    <source>
        <dbReference type="Proteomes" id="UP000247702"/>
    </source>
</evidence>